<keyword evidence="3 6" id="KW-1133">Transmembrane helix</keyword>
<comment type="caution">
    <text evidence="7">The sequence shown here is derived from an EMBL/GenBank/DDBJ whole genome shotgun (WGS) entry which is preliminary data.</text>
</comment>
<organism evidence="7 8">
    <name type="scientific">Parabacteroides gordonii MS-1 = DSM 23371</name>
    <dbReference type="NCBI Taxonomy" id="1203610"/>
    <lineage>
        <taxon>Bacteria</taxon>
        <taxon>Pseudomonadati</taxon>
        <taxon>Bacteroidota</taxon>
        <taxon>Bacteroidia</taxon>
        <taxon>Bacteroidales</taxon>
        <taxon>Tannerellaceae</taxon>
        <taxon>Parabacteroides</taxon>
    </lineage>
</organism>
<comment type="subcellular location">
    <subcellularLocation>
        <location evidence="1">Membrane</location>
        <topology evidence="1">Single-pass membrane protein</topology>
    </subcellularLocation>
</comment>
<feature type="compositionally biased region" description="Polar residues" evidence="5">
    <location>
        <begin position="158"/>
        <end position="180"/>
    </location>
</feature>
<feature type="region of interest" description="Disordered" evidence="5">
    <location>
        <begin position="61"/>
        <end position="82"/>
    </location>
</feature>
<sequence>MKFNKDDIYSIAGSVAFHLAIFLILLFTVLRTEIPDEDGGVLVNFGNVNSAAGTFEPKYTGQELPQETTTPPPPPTPPVETPKEEVITQDIEESVALAEAKKKEEQKKKEEERKRKEEEDRRKREEAEKKRLEEERRKKEQAISNRVAGAFGIGGAEGNSQGDAETGTGNQGSPFGNSDHGTNEGVGGYGSFNLNGRSIGAGGLPRPAYTIQEEGRIVINITVDPKGNVIFTEIGRGTNIDNASMRKSALDAAKRAKFNSINGANNQSGTITYVYKLK</sequence>
<reference evidence="7 8" key="1">
    <citation type="submission" date="2013-04" db="EMBL/GenBank/DDBJ databases">
        <title>The Genome Sequence of Parabacteroides gordonii DSM 23371.</title>
        <authorList>
            <consortium name="The Broad Institute Genomics Platform"/>
            <person name="Earl A."/>
            <person name="Ward D."/>
            <person name="Feldgarden M."/>
            <person name="Gevers D."/>
            <person name="Martens E."/>
            <person name="Sakamoto M."/>
            <person name="Benno Y."/>
            <person name="Suzuki N."/>
            <person name="Matsunaga N."/>
            <person name="Koshihara K."/>
            <person name="Seki M."/>
            <person name="Komiya H."/>
            <person name="Walker B."/>
            <person name="Young S."/>
            <person name="Zeng Q."/>
            <person name="Gargeya S."/>
            <person name="Fitzgerald M."/>
            <person name="Haas B."/>
            <person name="Abouelleil A."/>
            <person name="Allen A.W."/>
            <person name="Alvarado L."/>
            <person name="Arachchi H.M."/>
            <person name="Berlin A.M."/>
            <person name="Chapman S.B."/>
            <person name="Gainer-Dewar J."/>
            <person name="Goldberg J."/>
            <person name="Griggs A."/>
            <person name="Gujja S."/>
            <person name="Hansen M."/>
            <person name="Howarth C."/>
            <person name="Imamovic A."/>
            <person name="Ireland A."/>
            <person name="Larimer J."/>
            <person name="McCowan C."/>
            <person name="Murphy C."/>
            <person name="Pearson M."/>
            <person name="Poon T.W."/>
            <person name="Priest M."/>
            <person name="Roberts A."/>
            <person name="Saif S."/>
            <person name="Shea T."/>
            <person name="Sisk P."/>
            <person name="Sykes S."/>
            <person name="Wortman J."/>
            <person name="Nusbaum C."/>
            <person name="Birren B."/>
        </authorList>
    </citation>
    <scope>NUCLEOTIDE SEQUENCE [LARGE SCALE GENOMIC DNA]</scope>
    <source>
        <strain evidence="7 8">MS-1</strain>
    </source>
</reference>
<accession>A0A0F5IJG8</accession>
<feature type="compositionally biased region" description="Pro residues" evidence="5">
    <location>
        <begin position="70"/>
        <end position="80"/>
    </location>
</feature>
<dbReference type="HOGENOM" id="CLU_085357_0_0_10"/>
<feature type="compositionally biased region" description="Basic and acidic residues" evidence="5">
    <location>
        <begin position="99"/>
        <end position="141"/>
    </location>
</feature>
<dbReference type="PATRIC" id="fig|1203610.3.peg.5471"/>
<dbReference type="InterPro" id="IPR006260">
    <property type="entry name" value="TonB/TolA_C"/>
</dbReference>
<feature type="transmembrane region" description="Helical" evidence="6">
    <location>
        <begin position="7"/>
        <end position="30"/>
    </location>
</feature>
<keyword evidence="2 6" id="KW-0812">Transmembrane</keyword>
<keyword evidence="4 6" id="KW-0472">Membrane</keyword>
<keyword evidence="8" id="KW-1185">Reference proteome</keyword>
<evidence type="ECO:0000313" key="7">
    <source>
        <dbReference type="EMBL" id="KKB45714.1"/>
    </source>
</evidence>
<evidence type="ECO:0000256" key="6">
    <source>
        <dbReference type="SAM" id="Phobius"/>
    </source>
</evidence>
<evidence type="ECO:0000256" key="2">
    <source>
        <dbReference type="ARBA" id="ARBA00022692"/>
    </source>
</evidence>
<gene>
    <name evidence="7" type="ORF">HMPREF1536_05354</name>
</gene>
<evidence type="ECO:0000313" key="8">
    <source>
        <dbReference type="Proteomes" id="UP000033035"/>
    </source>
</evidence>
<dbReference type="Proteomes" id="UP000033035">
    <property type="component" value="Unassembled WGS sequence"/>
</dbReference>
<dbReference type="RefSeq" id="WP_028727499.1">
    <property type="nucleotide sequence ID" value="NZ_AUAE01000014.1"/>
</dbReference>
<name>A0A0F5IJG8_9BACT</name>
<dbReference type="STRING" id="1203610.HMPREF1536_05354"/>
<dbReference type="GO" id="GO:0016020">
    <property type="term" value="C:membrane"/>
    <property type="evidence" value="ECO:0007669"/>
    <property type="project" value="UniProtKB-SubCell"/>
</dbReference>
<dbReference type="AlphaFoldDB" id="A0A0F5IJG8"/>
<dbReference type="EMBL" id="AQHW01000031">
    <property type="protein sequence ID" value="KKB45714.1"/>
    <property type="molecule type" value="Genomic_DNA"/>
</dbReference>
<evidence type="ECO:0000256" key="3">
    <source>
        <dbReference type="ARBA" id="ARBA00022989"/>
    </source>
</evidence>
<proteinExistence type="predicted"/>
<protein>
    <submittedName>
        <fullName evidence="7">TonB family domain-containing protein</fullName>
    </submittedName>
</protein>
<evidence type="ECO:0000256" key="4">
    <source>
        <dbReference type="ARBA" id="ARBA00023136"/>
    </source>
</evidence>
<evidence type="ECO:0000256" key="1">
    <source>
        <dbReference type="ARBA" id="ARBA00004167"/>
    </source>
</evidence>
<evidence type="ECO:0000256" key="5">
    <source>
        <dbReference type="SAM" id="MobiDB-lite"/>
    </source>
</evidence>
<feature type="region of interest" description="Disordered" evidence="5">
    <location>
        <begin position="99"/>
        <end position="182"/>
    </location>
</feature>
<dbReference type="NCBIfam" id="TIGR01352">
    <property type="entry name" value="tonB_Cterm"/>
    <property type="match status" value="1"/>
</dbReference>